<sequence>MKFGCCRKMWNDVEFKGFESGVRKDEVGAVAAVGWIYGVVVEVLGSIDVVKELAGVDDGSDDESDFEGDVNEGAEEIVGGFAGETIGVVLGVDFGD</sequence>
<dbReference type="Proteomes" id="UP000239757">
    <property type="component" value="Unassembled WGS sequence"/>
</dbReference>
<evidence type="ECO:0000313" key="1">
    <source>
        <dbReference type="EMBL" id="PPR85526.1"/>
    </source>
</evidence>
<protein>
    <submittedName>
        <fullName evidence="1">Uncharacterized protein</fullName>
    </submittedName>
</protein>
<dbReference type="EMBL" id="KZ669369">
    <property type="protein sequence ID" value="PPR85526.1"/>
    <property type="molecule type" value="Genomic_DNA"/>
</dbReference>
<name>A0A2P5W346_GOSBA</name>
<evidence type="ECO:0000313" key="2">
    <source>
        <dbReference type="Proteomes" id="UP000239757"/>
    </source>
</evidence>
<proteinExistence type="predicted"/>
<dbReference type="AlphaFoldDB" id="A0A2P5W346"/>
<reference evidence="1 2" key="1">
    <citation type="submission" date="2015-01" db="EMBL/GenBank/DDBJ databases">
        <title>Genome of allotetraploid Gossypium barbadense reveals genomic plasticity and fiber elongation in cotton evolution.</title>
        <authorList>
            <person name="Chen X."/>
            <person name="Liu X."/>
            <person name="Zhao B."/>
            <person name="Zheng H."/>
            <person name="Hu Y."/>
            <person name="Lu G."/>
            <person name="Yang C."/>
            <person name="Chen J."/>
            <person name="Shan C."/>
            <person name="Zhang L."/>
            <person name="Zhou Y."/>
            <person name="Wang L."/>
            <person name="Guo W."/>
            <person name="Bai Y."/>
            <person name="Ruan J."/>
            <person name="Shangguan X."/>
            <person name="Mao Y."/>
            <person name="Jiang J."/>
            <person name="Zhu Y."/>
            <person name="Lei J."/>
            <person name="Kang H."/>
            <person name="Chen S."/>
            <person name="He X."/>
            <person name="Wang R."/>
            <person name="Wang Y."/>
            <person name="Chen J."/>
            <person name="Wang L."/>
            <person name="Yu S."/>
            <person name="Wang B."/>
            <person name="Wei J."/>
            <person name="Song S."/>
            <person name="Lu X."/>
            <person name="Gao Z."/>
            <person name="Gu W."/>
            <person name="Deng X."/>
            <person name="Ma D."/>
            <person name="Wang S."/>
            <person name="Liang W."/>
            <person name="Fang L."/>
            <person name="Cai C."/>
            <person name="Zhu X."/>
            <person name="Zhou B."/>
            <person name="Zhang Y."/>
            <person name="Chen Z."/>
            <person name="Xu S."/>
            <person name="Zhu R."/>
            <person name="Wang S."/>
            <person name="Zhang T."/>
            <person name="Zhao G."/>
        </authorList>
    </citation>
    <scope>NUCLEOTIDE SEQUENCE [LARGE SCALE GENOMIC DNA]</scope>
    <source>
        <strain evidence="2">cv. Xinhai21</strain>
        <tissue evidence="1">Leaf</tissue>
    </source>
</reference>
<accession>A0A2P5W346</accession>
<organism evidence="1 2">
    <name type="scientific">Gossypium barbadense</name>
    <name type="common">Sea Island cotton</name>
    <name type="synonym">Hibiscus barbadensis</name>
    <dbReference type="NCBI Taxonomy" id="3634"/>
    <lineage>
        <taxon>Eukaryota</taxon>
        <taxon>Viridiplantae</taxon>
        <taxon>Streptophyta</taxon>
        <taxon>Embryophyta</taxon>
        <taxon>Tracheophyta</taxon>
        <taxon>Spermatophyta</taxon>
        <taxon>Magnoliopsida</taxon>
        <taxon>eudicotyledons</taxon>
        <taxon>Gunneridae</taxon>
        <taxon>Pentapetalae</taxon>
        <taxon>rosids</taxon>
        <taxon>malvids</taxon>
        <taxon>Malvales</taxon>
        <taxon>Malvaceae</taxon>
        <taxon>Malvoideae</taxon>
        <taxon>Gossypium</taxon>
    </lineage>
</organism>
<gene>
    <name evidence="1" type="ORF">GOBAR_AA35164</name>
</gene>